<organism evidence="3 4">
    <name type="scientific">Lysobacter auxotrophicus</name>
    <dbReference type="NCBI Taxonomy" id="2992573"/>
    <lineage>
        <taxon>Bacteria</taxon>
        <taxon>Pseudomonadati</taxon>
        <taxon>Pseudomonadota</taxon>
        <taxon>Gammaproteobacteria</taxon>
        <taxon>Lysobacterales</taxon>
        <taxon>Lysobacteraceae</taxon>
        <taxon>Lysobacter</taxon>
    </lineage>
</organism>
<reference evidence="3 4" key="1">
    <citation type="journal article" date="2023" name="Int. J. Syst. Evol. Microbiol.">
        <title>Physiological and genomic analyses of cobalamin (vitamin B12)-auxotrophy of Lysobacter auxotrophicus sp. nov., a methionine-auxotrophic chitinolytic bacterium isolated from chitin-treated soil.</title>
        <authorList>
            <person name="Saito A."/>
            <person name="Dohra H."/>
            <person name="Hamada M."/>
            <person name="Moriuchi R."/>
            <person name="Kotsuchibashi Y."/>
            <person name="Mori K."/>
        </authorList>
    </citation>
    <scope>NUCLEOTIDE SEQUENCE [LARGE SCALE GENOMIC DNA]</scope>
    <source>
        <strain evidence="3 4">5-21a</strain>
    </source>
</reference>
<accession>A0ABM8D9X1</accession>
<gene>
    <name evidence="3" type="ORF">LA521A_05540</name>
</gene>
<feature type="signal peptide" evidence="2">
    <location>
        <begin position="1"/>
        <end position="21"/>
    </location>
</feature>
<name>A0ABM8D9X1_9GAMM</name>
<proteinExistence type="predicted"/>
<sequence length="97" mass="10566">MKTSMLVLALGAALFAAPAIANDPSEPQAPVKADEPAAAKPVESPEDRMVCERIRATGSNKVERVCKTAKQRAEERNSEKANADRDAAERMMRTRQN</sequence>
<evidence type="ECO:0000313" key="3">
    <source>
        <dbReference type="EMBL" id="BDU15353.1"/>
    </source>
</evidence>
<keyword evidence="2" id="KW-0732">Signal</keyword>
<feature type="compositionally biased region" description="Basic and acidic residues" evidence="1">
    <location>
        <begin position="32"/>
        <end position="49"/>
    </location>
</feature>
<keyword evidence="4" id="KW-1185">Reference proteome</keyword>
<evidence type="ECO:0000256" key="1">
    <source>
        <dbReference type="SAM" id="MobiDB-lite"/>
    </source>
</evidence>
<feature type="chain" id="PRO_5046689082" evidence="2">
    <location>
        <begin position="22"/>
        <end position="97"/>
    </location>
</feature>
<evidence type="ECO:0000313" key="4">
    <source>
        <dbReference type="Proteomes" id="UP001317822"/>
    </source>
</evidence>
<dbReference type="RefSeq" id="WP_281780861.1">
    <property type="nucleotide sequence ID" value="NZ_AP027041.1"/>
</dbReference>
<feature type="region of interest" description="Disordered" evidence="1">
    <location>
        <begin position="22"/>
        <end position="49"/>
    </location>
</feature>
<dbReference type="EMBL" id="AP027041">
    <property type="protein sequence ID" value="BDU15353.1"/>
    <property type="molecule type" value="Genomic_DNA"/>
</dbReference>
<feature type="region of interest" description="Disordered" evidence="1">
    <location>
        <begin position="65"/>
        <end position="97"/>
    </location>
</feature>
<dbReference type="Proteomes" id="UP001317822">
    <property type="component" value="Chromosome"/>
</dbReference>
<protein>
    <submittedName>
        <fullName evidence="3">Uncharacterized protein</fullName>
    </submittedName>
</protein>
<evidence type="ECO:0000256" key="2">
    <source>
        <dbReference type="SAM" id="SignalP"/>
    </source>
</evidence>